<evidence type="ECO:0000256" key="7">
    <source>
        <dbReference type="RuleBase" id="RU004447"/>
    </source>
</evidence>
<dbReference type="Gene3D" id="3.30.830.10">
    <property type="entry name" value="Metalloenzyme, LuxS/M16 peptidase-like"/>
    <property type="match status" value="4"/>
</dbReference>
<feature type="domain" description="Coenzyme PQQ synthesis protein F-like C-terminal lobe" evidence="11">
    <location>
        <begin position="784"/>
        <end position="882"/>
    </location>
</feature>
<dbReference type="GO" id="GO:0005829">
    <property type="term" value="C:cytosol"/>
    <property type="evidence" value="ECO:0007669"/>
    <property type="project" value="TreeGrafter"/>
</dbReference>
<dbReference type="Pfam" id="PF05193">
    <property type="entry name" value="Peptidase_M16_C"/>
    <property type="match status" value="1"/>
</dbReference>
<dbReference type="GO" id="GO:0043171">
    <property type="term" value="P:peptide catabolic process"/>
    <property type="evidence" value="ECO:0007669"/>
    <property type="project" value="TreeGrafter"/>
</dbReference>
<evidence type="ECO:0000259" key="9">
    <source>
        <dbReference type="Pfam" id="PF05193"/>
    </source>
</evidence>
<proteinExistence type="inferred from homology"/>
<dbReference type="PANTHER" id="PTHR43690:SF18">
    <property type="entry name" value="INSULIN-DEGRADING ENZYME-RELATED"/>
    <property type="match status" value="1"/>
</dbReference>
<evidence type="ECO:0000313" key="12">
    <source>
        <dbReference type="EMBL" id="KAF0381427.1"/>
    </source>
</evidence>
<evidence type="ECO:0000259" key="8">
    <source>
        <dbReference type="Pfam" id="PF00675"/>
    </source>
</evidence>
<evidence type="ECO:0000256" key="2">
    <source>
        <dbReference type="ARBA" id="ARBA00022670"/>
    </source>
</evidence>
<accession>A0A8H3X006</accession>
<dbReference type="Pfam" id="PF22456">
    <property type="entry name" value="PqqF-like_C_4"/>
    <property type="match status" value="1"/>
</dbReference>
<dbReference type="Pfam" id="PF00675">
    <property type="entry name" value="Peptidase_M16"/>
    <property type="match status" value="1"/>
</dbReference>
<sequence>MASFANLPQNFLLSPDHSHAVLSVPIEKSNNDDRDYRLIRLNNELEALLIHDPTTDKSSASLDVHVGNLSDPDDLQGLAHFCEHLLFMGTEKYPKENEYNSFLSKHGGHSNAYTGLDNTNYYFEVGYEFLEGALDRFAQFFISPLFDPNCTDREILAVDSEHKKNRRSDSWRLFQLERALSNPKHPYSRFGSGNLYSLRDIPRQKGLDIRNELLKFHERYYSANLMKLVVLGRDPLDLMASWVVDKFSAVKNKAIPIPTFDGHPLTKNELLRQVFVKPVKDIRSLDITFPFIEQAPLYTSKPGRYLTHLIAHEGYGSILSFLKKKGWANYLEAGSVAAAVGFEFFKVSIDLTESGLDHYKDVVKVLFQYIKMLKQINIQEWCFREVQSLAEISFRFKEKSAPAGYASNLASTMQKPYSRDCIISGSYLIREYNPQLIAEGLECLDWDNFVLTLVSPSFTGLDRKEMWYGTEYKVEPLSKEFIEELQNQEISPELRIPPPNEFIPTNFETHKHEVVTPQKRPDIIKNNSLSRMWHKKDDTFWVPKVTVRFLLKSPISYAPSPSHCVKTRLYTELVKDNLTEYSYNADLAGLRYDIETQREGILLSIKGYNDKLHILLKDIMHAMKPKFNIYPGRFEKVKERLQRSYKNTFLDPPHNHATYYLSCLTQDQMWTNKEKLDALENVTEQDIKVFYPDLFINLHIESLVHGNMFKDEALKLLQIIEDVLQSKPLLPAELIGCRSIILPEGKKFLYQHEVLDPNNVNSAIEYYVQVGNAVNKRLRATSSLLAQIMHEPCFNQLRTKEQLGYIVFSGIRRMASSLGVRVIIQSEKDTVYLENKIEDFLNILQTLIEEMSEEEYQKQVQSLITKKLEKPKNLYQEAQRYWNHIDSGYYDFDQVDTDVAELRTITKPDLLDFYKKLVHPSSPIQKKLSVHLQSQKHLKKSKPIDVNHLYSCLSAQGLTTITIENLQTFLSSKEIVDGRELETSLKQFLIDQSKAQEKEIEELIKNVGESYLMENSIDGEEKIEYGDTIDLKLRDLKPGNEKIDDIYIWKSNMQLGPAPTPVITLNDLTSKL</sequence>
<evidence type="ECO:0000256" key="5">
    <source>
        <dbReference type="ARBA" id="ARBA00022833"/>
    </source>
</evidence>
<dbReference type="GO" id="GO:0046872">
    <property type="term" value="F:metal ion binding"/>
    <property type="evidence" value="ECO:0007669"/>
    <property type="project" value="UniProtKB-KW"/>
</dbReference>
<dbReference type="Proteomes" id="UP000439903">
    <property type="component" value="Unassembled WGS sequence"/>
</dbReference>
<evidence type="ECO:0000256" key="6">
    <source>
        <dbReference type="ARBA" id="ARBA00023049"/>
    </source>
</evidence>
<comment type="caution">
    <text evidence="12">The sequence shown here is derived from an EMBL/GenBank/DDBJ whole genome shotgun (WGS) entry which is preliminary data.</text>
</comment>
<dbReference type="InterPro" id="IPR011765">
    <property type="entry name" value="Pept_M16_N"/>
</dbReference>
<dbReference type="PANTHER" id="PTHR43690">
    <property type="entry name" value="NARDILYSIN"/>
    <property type="match status" value="1"/>
</dbReference>
<dbReference type="InterPro" id="IPR001431">
    <property type="entry name" value="Pept_M16_Zn_BS"/>
</dbReference>
<organism evidence="12 13">
    <name type="scientific">Gigaspora margarita</name>
    <dbReference type="NCBI Taxonomy" id="4874"/>
    <lineage>
        <taxon>Eukaryota</taxon>
        <taxon>Fungi</taxon>
        <taxon>Fungi incertae sedis</taxon>
        <taxon>Mucoromycota</taxon>
        <taxon>Glomeromycotina</taxon>
        <taxon>Glomeromycetes</taxon>
        <taxon>Diversisporales</taxon>
        <taxon>Gigasporaceae</taxon>
        <taxon>Gigaspora</taxon>
    </lineage>
</organism>
<feature type="domain" description="Peptidase M16 N-terminal" evidence="8">
    <location>
        <begin position="48"/>
        <end position="184"/>
    </location>
</feature>
<gene>
    <name evidence="12" type="ORF">F8M41_012095</name>
</gene>
<dbReference type="GO" id="GO:0051603">
    <property type="term" value="P:proteolysis involved in protein catabolic process"/>
    <property type="evidence" value="ECO:0007669"/>
    <property type="project" value="TreeGrafter"/>
</dbReference>
<name>A0A8H3X006_GIGMA</name>
<keyword evidence="2" id="KW-0645">Protease</keyword>
<dbReference type="InterPro" id="IPR011249">
    <property type="entry name" value="Metalloenz_LuxS/M16"/>
</dbReference>
<dbReference type="InterPro" id="IPR032632">
    <property type="entry name" value="Peptidase_M16_M"/>
</dbReference>
<protein>
    <submittedName>
        <fullName evidence="12">Metalloenzyme, LuxS/M16 peptidase-like protein</fullName>
    </submittedName>
</protein>
<dbReference type="Pfam" id="PF16187">
    <property type="entry name" value="Peptidase_M16_M"/>
    <property type="match status" value="1"/>
</dbReference>
<evidence type="ECO:0000259" key="11">
    <source>
        <dbReference type="Pfam" id="PF22456"/>
    </source>
</evidence>
<dbReference type="SUPFAM" id="SSF63411">
    <property type="entry name" value="LuxS/MPP-like metallohydrolase"/>
    <property type="match status" value="4"/>
</dbReference>
<reference evidence="12 13" key="1">
    <citation type="journal article" date="2019" name="Environ. Microbiol.">
        <title>At the nexus of three kingdoms: the genome of the mycorrhizal fungus Gigaspora margarita provides insights into plant, endobacterial and fungal interactions.</title>
        <authorList>
            <person name="Venice F."/>
            <person name="Ghignone S."/>
            <person name="Salvioli di Fossalunga A."/>
            <person name="Amselem J."/>
            <person name="Novero M."/>
            <person name="Xianan X."/>
            <person name="Sedzielewska Toro K."/>
            <person name="Morin E."/>
            <person name="Lipzen A."/>
            <person name="Grigoriev I.V."/>
            <person name="Henrissat B."/>
            <person name="Martin F.M."/>
            <person name="Bonfante P."/>
        </authorList>
    </citation>
    <scope>NUCLEOTIDE SEQUENCE [LARGE SCALE GENOMIC DNA]</scope>
    <source>
        <strain evidence="12 13">BEG34</strain>
    </source>
</reference>
<dbReference type="AlphaFoldDB" id="A0A8H3X006"/>
<dbReference type="InterPro" id="IPR050626">
    <property type="entry name" value="Peptidase_M16"/>
</dbReference>
<keyword evidence="5" id="KW-0862">Zinc</keyword>
<dbReference type="GO" id="GO:0004222">
    <property type="term" value="F:metalloendopeptidase activity"/>
    <property type="evidence" value="ECO:0007669"/>
    <property type="project" value="InterPro"/>
</dbReference>
<dbReference type="PROSITE" id="PS00143">
    <property type="entry name" value="INSULINASE"/>
    <property type="match status" value="1"/>
</dbReference>
<dbReference type="InterPro" id="IPR054734">
    <property type="entry name" value="PqqF-like_C_4"/>
</dbReference>
<keyword evidence="4" id="KW-0378">Hydrolase</keyword>
<keyword evidence="13" id="KW-1185">Reference proteome</keyword>
<dbReference type="GO" id="GO:0005739">
    <property type="term" value="C:mitochondrion"/>
    <property type="evidence" value="ECO:0007669"/>
    <property type="project" value="TreeGrafter"/>
</dbReference>
<feature type="domain" description="Peptidase M16 C-terminal" evidence="9">
    <location>
        <begin position="210"/>
        <end position="387"/>
    </location>
</feature>
<evidence type="ECO:0000256" key="4">
    <source>
        <dbReference type="ARBA" id="ARBA00022801"/>
    </source>
</evidence>
<dbReference type="FunFam" id="3.30.830.10:FF:000005">
    <property type="entry name" value="nardilysin isoform X1"/>
    <property type="match status" value="1"/>
</dbReference>
<keyword evidence="6" id="KW-0482">Metalloprotease</keyword>
<dbReference type="InterPro" id="IPR007863">
    <property type="entry name" value="Peptidase_M16_C"/>
</dbReference>
<dbReference type="FunFam" id="3.30.830.10:FF:000004">
    <property type="entry name" value="Putative insulin-degrading enzyme"/>
    <property type="match status" value="1"/>
</dbReference>
<evidence type="ECO:0000259" key="10">
    <source>
        <dbReference type="Pfam" id="PF16187"/>
    </source>
</evidence>
<dbReference type="EMBL" id="WTPW01002463">
    <property type="protein sequence ID" value="KAF0381427.1"/>
    <property type="molecule type" value="Genomic_DNA"/>
</dbReference>
<evidence type="ECO:0000256" key="1">
    <source>
        <dbReference type="ARBA" id="ARBA00007261"/>
    </source>
</evidence>
<comment type="similarity">
    <text evidence="1 7">Belongs to the peptidase M16 family.</text>
</comment>
<dbReference type="OrthoDB" id="952271at2759"/>
<feature type="domain" description="Peptidase M16 middle/third" evidence="10">
    <location>
        <begin position="394"/>
        <end position="678"/>
    </location>
</feature>
<evidence type="ECO:0000256" key="3">
    <source>
        <dbReference type="ARBA" id="ARBA00022723"/>
    </source>
</evidence>
<dbReference type="FunFam" id="3.30.830.10:FF:000003">
    <property type="entry name" value="Insulin-degrading enzyme"/>
    <property type="match status" value="1"/>
</dbReference>
<evidence type="ECO:0000313" key="13">
    <source>
        <dbReference type="Proteomes" id="UP000439903"/>
    </source>
</evidence>
<keyword evidence="3" id="KW-0479">Metal-binding</keyword>